<comment type="caution">
    <text evidence="5">The sequence shown here is derived from an EMBL/GenBank/DDBJ whole genome shotgun (WGS) entry which is preliminary data.</text>
</comment>
<dbReference type="AlphaFoldDB" id="A0A9D2DRE3"/>
<proteinExistence type="predicted"/>
<reference evidence="5" key="2">
    <citation type="submission" date="2021-04" db="EMBL/GenBank/DDBJ databases">
        <authorList>
            <person name="Gilroy R."/>
        </authorList>
    </citation>
    <scope>NUCLEOTIDE SEQUENCE</scope>
    <source>
        <strain evidence="5">14324</strain>
    </source>
</reference>
<dbReference type="Pfam" id="PF04203">
    <property type="entry name" value="Sortase"/>
    <property type="match status" value="1"/>
</dbReference>
<evidence type="ECO:0000256" key="1">
    <source>
        <dbReference type="ARBA" id="ARBA00022801"/>
    </source>
</evidence>
<reference evidence="5" key="1">
    <citation type="journal article" date="2021" name="PeerJ">
        <title>Extensive microbial diversity within the chicken gut microbiome revealed by metagenomics and culture.</title>
        <authorList>
            <person name="Gilroy R."/>
            <person name="Ravi A."/>
            <person name="Getino M."/>
            <person name="Pursley I."/>
            <person name="Horton D.L."/>
            <person name="Alikhan N.F."/>
            <person name="Baker D."/>
            <person name="Gharbi K."/>
            <person name="Hall N."/>
            <person name="Watson M."/>
            <person name="Adriaenssens E.M."/>
            <person name="Foster-Nyarko E."/>
            <person name="Jarju S."/>
            <person name="Secka A."/>
            <person name="Antonio M."/>
            <person name="Oren A."/>
            <person name="Chaudhuri R.R."/>
            <person name="La Ragione R."/>
            <person name="Hildebrand F."/>
            <person name="Pallen M.J."/>
        </authorList>
    </citation>
    <scope>NUCLEOTIDE SEQUENCE</scope>
    <source>
        <strain evidence="5">14324</strain>
    </source>
</reference>
<sequence length="279" mass="32196">MRRLRALALGMIGAAAGLLFYTGSFFIRSYLENEQARKASESLKETYTNFADEDPEDSDFPAGVQETEKASKPSRSPGKKEEIRESFGICWKELREVNPQIAGWIEIPNADISYPVVHGEDNTYYLSHSFEGEEDPFGTVFLDWRNKKKFQDSHSFLYGHNMEGNLMFANLNRYVDAGYFQQCPEIYLYTPEKKYRYQIFSVEQAEEGSESFSYGQRLGSREFLELLVYLEERSIYDTGVIPEISAPILTLVTCNSHLDEWVRMLVHGTRVEEWGIETD</sequence>
<dbReference type="EMBL" id="DXBU01000043">
    <property type="protein sequence ID" value="HIZ21807.1"/>
    <property type="molecule type" value="Genomic_DNA"/>
</dbReference>
<dbReference type="InterPro" id="IPR009835">
    <property type="entry name" value="SrtB"/>
</dbReference>
<keyword evidence="4" id="KW-1133">Transmembrane helix</keyword>
<feature type="active site" description="Proton donor/acceptor" evidence="2">
    <location>
        <position position="160"/>
    </location>
</feature>
<evidence type="ECO:0000256" key="3">
    <source>
        <dbReference type="SAM" id="MobiDB-lite"/>
    </source>
</evidence>
<organism evidence="5 6">
    <name type="scientific">Candidatus Blautia faecigallinarum</name>
    <dbReference type="NCBI Taxonomy" id="2838488"/>
    <lineage>
        <taxon>Bacteria</taxon>
        <taxon>Bacillati</taxon>
        <taxon>Bacillota</taxon>
        <taxon>Clostridia</taxon>
        <taxon>Lachnospirales</taxon>
        <taxon>Lachnospiraceae</taxon>
        <taxon>Blautia</taxon>
    </lineage>
</organism>
<dbReference type="Gene3D" id="2.40.260.10">
    <property type="entry name" value="Sortase"/>
    <property type="match status" value="1"/>
</dbReference>
<accession>A0A9D2DRE3</accession>
<dbReference type="InterPro" id="IPR005754">
    <property type="entry name" value="Sortase"/>
</dbReference>
<gene>
    <name evidence="5" type="primary">srtB</name>
    <name evidence="5" type="ORF">IAA21_03290</name>
</gene>
<keyword evidence="4" id="KW-0472">Membrane</keyword>
<evidence type="ECO:0000256" key="4">
    <source>
        <dbReference type="SAM" id="Phobius"/>
    </source>
</evidence>
<protein>
    <submittedName>
        <fullName evidence="5">Class B sortase</fullName>
        <ecNumber evidence="5">3.4.22.71</ecNumber>
    </submittedName>
</protein>
<feature type="active site" description="Acyl-thioester intermediate" evidence="2">
    <location>
        <position position="254"/>
    </location>
</feature>
<feature type="region of interest" description="Disordered" evidence="3">
    <location>
        <begin position="49"/>
        <end position="81"/>
    </location>
</feature>
<dbReference type="EC" id="3.4.22.71" evidence="5"/>
<dbReference type="SUPFAM" id="SSF63817">
    <property type="entry name" value="Sortase"/>
    <property type="match status" value="1"/>
</dbReference>
<dbReference type="Proteomes" id="UP000824041">
    <property type="component" value="Unassembled WGS sequence"/>
</dbReference>
<evidence type="ECO:0000313" key="5">
    <source>
        <dbReference type="EMBL" id="HIZ21807.1"/>
    </source>
</evidence>
<dbReference type="NCBIfam" id="TIGR03064">
    <property type="entry name" value="sortase_srtB"/>
    <property type="match status" value="1"/>
</dbReference>
<evidence type="ECO:0000256" key="2">
    <source>
        <dbReference type="PIRSR" id="PIRSR605754-1"/>
    </source>
</evidence>
<evidence type="ECO:0000313" key="6">
    <source>
        <dbReference type="Proteomes" id="UP000824041"/>
    </source>
</evidence>
<feature type="transmembrane region" description="Helical" evidence="4">
    <location>
        <begin position="7"/>
        <end position="27"/>
    </location>
</feature>
<dbReference type="GO" id="GO:0016787">
    <property type="term" value="F:hydrolase activity"/>
    <property type="evidence" value="ECO:0007669"/>
    <property type="project" value="UniProtKB-KW"/>
</dbReference>
<keyword evidence="4" id="KW-0812">Transmembrane</keyword>
<keyword evidence="1 5" id="KW-0378">Hydrolase</keyword>
<name>A0A9D2DRE3_9FIRM</name>
<dbReference type="InterPro" id="IPR023365">
    <property type="entry name" value="Sortase_dom-sf"/>
</dbReference>
<dbReference type="CDD" id="cd05826">
    <property type="entry name" value="Sortase_B"/>
    <property type="match status" value="1"/>
</dbReference>